<feature type="compositionally biased region" description="Basic and acidic residues" evidence="1">
    <location>
        <begin position="1"/>
        <end position="14"/>
    </location>
</feature>
<dbReference type="Proteomes" id="UP001465976">
    <property type="component" value="Unassembled WGS sequence"/>
</dbReference>
<comment type="caution">
    <text evidence="2">The sequence shown here is derived from an EMBL/GenBank/DDBJ whole genome shotgun (WGS) entry which is preliminary data.</text>
</comment>
<accession>A0ABR3FNE9</accession>
<feature type="compositionally biased region" description="Basic and acidic residues" evidence="1">
    <location>
        <begin position="117"/>
        <end position="130"/>
    </location>
</feature>
<proteinExistence type="predicted"/>
<evidence type="ECO:0000256" key="1">
    <source>
        <dbReference type="SAM" id="MobiDB-lite"/>
    </source>
</evidence>
<keyword evidence="3" id="KW-1185">Reference proteome</keyword>
<feature type="compositionally biased region" description="Basic and acidic residues" evidence="1">
    <location>
        <begin position="138"/>
        <end position="147"/>
    </location>
</feature>
<evidence type="ECO:0000313" key="2">
    <source>
        <dbReference type="EMBL" id="KAL0576616.1"/>
    </source>
</evidence>
<sequence>MTSAKKPADADLQRHKVRKRVARLQSKLYRERNPEEYRAKARERMARKRAEMTQSEKEGYLAQQREHSRQYYDRNRNEILDKRELARYKTYQELHGKEGFNANYRFRDVRPRELLDLKARDPENYEREQEAWQTQKQRRLEEFRKMQ</sequence>
<feature type="region of interest" description="Disordered" evidence="1">
    <location>
        <begin position="36"/>
        <end position="68"/>
    </location>
</feature>
<name>A0ABR3FNE9_9AGAR</name>
<evidence type="ECO:0000313" key="3">
    <source>
        <dbReference type="Proteomes" id="UP001465976"/>
    </source>
</evidence>
<reference evidence="2 3" key="1">
    <citation type="submission" date="2024-02" db="EMBL/GenBank/DDBJ databases">
        <title>A draft genome for the cacao thread blight pathogen Marasmius crinis-equi.</title>
        <authorList>
            <person name="Cohen S.P."/>
            <person name="Baruah I.K."/>
            <person name="Amoako-Attah I."/>
            <person name="Bukari Y."/>
            <person name="Meinhardt L.W."/>
            <person name="Bailey B.A."/>
        </authorList>
    </citation>
    <scope>NUCLEOTIDE SEQUENCE [LARGE SCALE GENOMIC DNA]</scope>
    <source>
        <strain evidence="2 3">GH-76</strain>
    </source>
</reference>
<feature type="region of interest" description="Disordered" evidence="1">
    <location>
        <begin position="1"/>
        <end position="23"/>
    </location>
</feature>
<protein>
    <submittedName>
        <fullName evidence="2">Uncharacterized protein</fullName>
    </submittedName>
</protein>
<dbReference type="EMBL" id="JBAHYK010000212">
    <property type="protein sequence ID" value="KAL0576616.1"/>
    <property type="molecule type" value="Genomic_DNA"/>
</dbReference>
<organism evidence="2 3">
    <name type="scientific">Marasmius crinis-equi</name>
    <dbReference type="NCBI Taxonomy" id="585013"/>
    <lineage>
        <taxon>Eukaryota</taxon>
        <taxon>Fungi</taxon>
        <taxon>Dikarya</taxon>
        <taxon>Basidiomycota</taxon>
        <taxon>Agaricomycotina</taxon>
        <taxon>Agaricomycetes</taxon>
        <taxon>Agaricomycetidae</taxon>
        <taxon>Agaricales</taxon>
        <taxon>Marasmiineae</taxon>
        <taxon>Marasmiaceae</taxon>
        <taxon>Marasmius</taxon>
    </lineage>
</organism>
<feature type="region of interest" description="Disordered" evidence="1">
    <location>
        <begin position="117"/>
        <end position="147"/>
    </location>
</feature>
<gene>
    <name evidence="2" type="ORF">V5O48_005374</name>
</gene>